<reference evidence="8 9" key="1">
    <citation type="submission" date="2019-03" db="EMBL/GenBank/DDBJ databases">
        <authorList>
            <person name="Molinero N."/>
            <person name="Sanchez B."/>
            <person name="Walker A."/>
            <person name="Duncan S."/>
            <person name="Delgado S."/>
            <person name="Margolles A."/>
        </authorList>
    </citation>
    <scope>NUCLEOTIDE SEQUENCE [LARGE SCALE GENOMIC DNA]</scope>
    <source>
        <strain evidence="8 9">IPLA60002</strain>
    </source>
</reference>
<dbReference type="InterPro" id="IPR023404">
    <property type="entry name" value="rSAM_horseshoe"/>
</dbReference>
<comment type="caution">
    <text evidence="8">The sequence shown here is derived from an EMBL/GenBank/DDBJ whole genome shotgun (WGS) entry which is preliminary data.</text>
</comment>
<dbReference type="SFLD" id="SFLDS00029">
    <property type="entry name" value="Radical_SAM"/>
    <property type="match status" value="1"/>
</dbReference>
<sequence>MKHSNVALFIPHNGCPHKCTFCNQRNIVGQAYQPNADDVTNAVKIAVDSLKENTKEAEIAFFGGSFTAIDREYMLELLDATKPFINSFKGIRLSTRPDCIDDEIVSLLKSYKVTSIELGAQSMDDEVLKLNERGHTADDVRNACRIIKNYGISLGLQMMTGLYGSDFYKDIYTADEFIKLRPDTVRIYPTVIMQDTELANLYNSKKFIPYTLEQSVELCSKLILKFKSENIRIIRLGLHYSESLENNSLGNNYHPAFKELCENKIFFDKITKLIKNYPDKEVDFFEAYVNPHSVSKLAGQNKSNIFRLNNMGYKLKIKTDQSLDEYEIYIKQR</sequence>
<dbReference type="SMART" id="SM00729">
    <property type="entry name" value="Elp3"/>
    <property type="match status" value="1"/>
</dbReference>
<evidence type="ECO:0000256" key="4">
    <source>
        <dbReference type="ARBA" id="ARBA00022723"/>
    </source>
</evidence>
<organism evidence="8 9">
    <name type="scientific">Ruminococcus bromii</name>
    <dbReference type="NCBI Taxonomy" id="40518"/>
    <lineage>
        <taxon>Bacteria</taxon>
        <taxon>Bacillati</taxon>
        <taxon>Bacillota</taxon>
        <taxon>Clostridia</taxon>
        <taxon>Eubacteriales</taxon>
        <taxon>Oscillospiraceae</taxon>
        <taxon>Ruminococcus</taxon>
    </lineage>
</organism>
<keyword evidence="6" id="KW-0411">Iron-sulfur</keyword>
<evidence type="ECO:0000256" key="5">
    <source>
        <dbReference type="ARBA" id="ARBA00023004"/>
    </source>
</evidence>
<dbReference type="SFLD" id="SFLDG01082">
    <property type="entry name" value="B12-binding_domain_containing"/>
    <property type="match status" value="1"/>
</dbReference>
<keyword evidence="3" id="KW-0949">S-adenosyl-L-methionine</keyword>
<comment type="cofactor">
    <cofactor evidence="1">
        <name>[4Fe-4S] cluster</name>
        <dbReference type="ChEBI" id="CHEBI:49883"/>
    </cofactor>
</comment>
<dbReference type="SUPFAM" id="SSF102114">
    <property type="entry name" value="Radical SAM enzymes"/>
    <property type="match status" value="1"/>
</dbReference>
<evidence type="ECO:0000313" key="9">
    <source>
        <dbReference type="Proteomes" id="UP001056693"/>
    </source>
</evidence>
<evidence type="ECO:0000256" key="3">
    <source>
        <dbReference type="ARBA" id="ARBA00022691"/>
    </source>
</evidence>
<evidence type="ECO:0000256" key="6">
    <source>
        <dbReference type="ARBA" id="ARBA00023014"/>
    </source>
</evidence>
<dbReference type="InterPro" id="IPR007197">
    <property type="entry name" value="rSAM"/>
</dbReference>
<dbReference type="InterPro" id="IPR006638">
    <property type="entry name" value="Elp3/MiaA/NifB-like_rSAM"/>
</dbReference>
<evidence type="ECO:0000259" key="7">
    <source>
        <dbReference type="PROSITE" id="PS51918"/>
    </source>
</evidence>
<keyword evidence="5" id="KW-0408">Iron</keyword>
<keyword evidence="2" id="KW-0004">4Fe-4S</keyword>
<dbReference type="PANTHER" id="PTHR11135">
    <property type="entry name" value="HISTONE ACETYLTRANSFERASE-RELATED"/>
    <property type="match status" value="1"/>
</dbReference>
<protein>
    <submittedName>
        <fullName evidence="8">Radical SAM protein</fullName>
    </submittedName>
</protein>
<feature type="domain" description="Radical SAM core" evidence="7">
    <location>
        <begin position="1"/>
        <end position="232"/>
    </location>
</feature>
<dbReference type="Pfam" id="PF16199">
    <property type="entry name" value="Radical_SAM_C"/>
    <property type="match status" value="1"/>
</dbReference>
<evidence type="ECO:0000256" key="2">
    <source>
        <dbReference type="ARBA" id="ARBA00022485"/>
    </source>
</evidence>
<evidence type="ECO:0000313" key="8">
    <source>
        <dbReference type="EMBL" id="MCL3787847.1"/>
    </source>
</evidence>
<dbReference type="SFLD" id="SFLDG01086">
    <property type="entry name" value="elongater_protein-like"/>
    <property type="match status" value="1"/>
</dbReference>
<dbReference type="EMBL" id="SNUZ01000009">
    <property type="protein sequence ID" value="MCL3787847.1"/>
    <property type="molecule type" value="Genomic_DNA"/>
</dbReference>
<dbReference type="Gene3D" id="3.80.30.20">
    <property type="entry name" value="tm_1862 like domain"/>
    <property type="match status" value="1"/>
</dbReference>
<dbReference type="InterPro" id="IPR039661">
    <property type="entry name" value="ELP3"/>
</dbReference>
<dbReference type="CDD" id="cd01335">
    <property type="entry name" value="Radical_SAM"/>
    <property type="match status" value="1"/>
</dbReference>
<dbReference type="InterPro" id="IPR058240">
    <property type="entry name" value="rSAM_sf"/>
</dbReference>
<gene>
    <name evidence="8" type="ORF">E2N93_07500</name>
</gene>
<keyword evidence="9" id="KW-1185">Reference proteome</keyword>
<accession>A0ABT0NI71</accession>
<keyword evidence="4" id="KW-0479">Metal-binding</keyword>
<name>A0ABT0NI71_9FIRM</name>
<dbReference type="PROSITE" id="PS51918">
    <property type="entry name" value="RADICAL_SAM"/>
    <property type="match status" value="1"/>
</dbReference>
<dbReference type="PANTHER" id="PTHR11135:SF0">
    <property type="entry name" value="ELONGATOR COMPLEX PROTEIN 3"/>
    <property type="match status" value="1"/>
</dbReference>
<dbReference type="InterPro" id="IPR032432">
    <property type="entry name" value="Radical_SAM_C"/>
</dbReference>
<dbReference type="Pfam" id="PF04055">
    <property type="entry name" value="Radical_SAM"/>
    <property type="match status" value="1"/>
</dbReference>
<evidence type="ECO:0000256" key="1">
    <source>
        <dbReference type="ARBA" id="ARBA00001966"/>
    </source>
</evidence>
<dbReference type="Proteomes" id="UP001056693">
    <property type="component" value="Unassembled WGS sequence"/>
</dbReference>
<proteinExistence type="predicted"/>